<dbReference type="Proteomes" id="UP000077245">
    <property type="component" value="Unassembled WGS sequence"/>
</dbReference>
<dbReference type="AlphaFoldDB" id="A0A166CB69"/>
<gene>
    <name evidence="2" type="ORF">MBCUR_05490</name>
</gene>
<dbReference type="STRING" id="49547.MBCUR_05490"/>
<evidence type="ECO:0000259" key="1">
    <source>
        <dbReference type="Pfam" id="PF04014"/>
    </source>
</evidence>
<feature type="domain" description="SpoVT-AbrB" evidence="1">
    <location>
        <begin position="26"/>
        <end position="59"/>
    </location>
</feature>
<keyword evidence="3" id="KW-1185">Reference proteome</keyword>
<dbReference type="EMBL" id="LWMV01000105">
    <property type="protein sequence ID" value="KZX14325.1"/>
    <property type="molecule type" value="Genomic_DNA"/>
</dbReference>
<proteinExistence type="predicted"/>
<name>A0A166CB69_9EURY</name>
<dbReference type="Pfam" id="PF04014">
    <property type="entry name" value="MazE_antitoxin"/>
    <property type="match status" value="1"/>
</dbReference>
<dbReference type="GO" id="GO:0003677">
    <property type="term" value="F:DNA binding"/>
    <property type="evidence" value="ECO:0007669"/>
    <property type="project" value="InterPro"/>
</dbReference>
<dbReference type="InterPro" id="IPR007159">
    <property type="entry name" value="SpoVT-AbrB_dom"/>
</dbReference>
<reference evidence="2 3" key="1">
    <citation type="submission" date="2016-04" db="EMBL/GenBank/DDBJ databases">
        <title>Genome sequence of Methanobrevibacter curvatus DSM 11111.</title>
        <authorList>
            <person name="Poehlein A."/>
            <person name="Seedorf H."/>
            <person name="Daniel R."/>
        </authorList>
    </citation>
    <scope>NUCLEOTIDE SEQUENCE [LARGE SCALE GENOMIC DNA]</scope>
    <source>
        <strain evidence="2 3">DSM 11111</strain>
    </source>
</reference>
<comment type="caution">
    <text evidence="2">The sequence shown here is derived from an EMBL/GenBank/DDBJ whole genome shotgun (WGS) entry which is preliminary data.</text>
</comment>
<accession>A0A166CB69</accession>
<evidence type="ECO:0000313" key="2">
    <source>
        <dbReference type="EMBL" id="KZX14325.1"/>
    </source>
</evidence>
<organism evidence="2 3">
    <name type="scientific">Methanobrevibacter curvatus</name>
    <dbReference type="NCBI Taxonomy" id="49547"/>
    <lineage>
        <taxon>Archaea</taxon>
        <taxon>Methanobacteriati</taxon>
        <taxon>Methanobacteriota</taxon>
        <taxon>Methanomada group</taxon>
        <taxon>Methanobacteria</taxon>
        <taxon>Methanobacteriales</taxon>
        <taxon>Methanobacteriaceae</taxon>
        <taxon>Methanobrevibacter</taxon>
    </lineage>
</organism>
<sequence length="67" mass="7598">MTLIDTEENIIIEAISKVSSNNNKSKSNRTVIPKEIANSINLKNGDSLNWRILTKNDVKFLLVKKIE</sequence>
<evidence type="ECO:0000313" key="3">
    <source>
        <dbReference type="Proteomes" id="UP000077245"/>
    </source>
</evidence>
<dbReference type="PATRIC" id="fig|49547.3.peg.574"/>
<dbReference type="RefSeq" id="WP_157077589.1">
    <property type="nucleotide sequence ID" value="NZ_LWMV01000105.1"/>
</dbReference>
<protein>
    <recommendedName>
        <fullName evidence="1">SpoVT-AbrB domain-containing protein</fullName>
    </recommendedName>
</protein>
<dbReference type="Gene3D" id="2.10.260.10">
    <property type="match status" value="1"/>
</dbReference>